<keyword evidence="2" id="KW-0378">Hydrolase</keyword>
<evidence type="ECO:0000313" key="5">
    <source>
        <dbReference type="EMBL" id="RKQ90845.1"/>
    </source>
</evidence>
<evidence type="ECO:0000259" key="4">
    <source>
        <dbReference type="Pfam" id="PF12705"/>
    </source>
</evidence>
<comment type="caution">
    <text evidence="5">The sequence shown here is derived from an EMBL/GenBank/DDBJ whole genome shotgun (WGS) entry which is preliminary data.</text>
</comment>
<dbReference type="GO" id="GO:0006281">
    <property type="term" value="P:DNA repair"/>
    <property type="evidence" value="ECO:0007669"/>
    <property type="project" value="UniProtKB-KW"/>
</dbReference>
<keyword evidence="2" id="KW-0347">Helicase</keyword>
<proteinExistence type="predicted"/>
<evidence type="ECO:0000256" key="1">
    <source>
        <dbReference type="ARBA" id="ARBA00022763"/>
    </source>
</evidence>
<dbReference type="EMBL" id="RBIL01000001">
    <property type="protein sequence ID" value="RKQ90845.1"/>
    <property type="molecule type" value="Genomic_DNA"/>
</dbReference>
<keyword evidence="3" id="KW-0234">DNA repair</keyword>
<sequence>MSALAAPTPAARPPTGAELAARIQIPRQLPLRYDGERLGHLSHSSYTKFLLCPDDWRRHYLKGDRPPPSGHMFLGARVDDALSTYYRHQLEHGELLTLDQVHDAYRDHWTRELAEEAAKRGVHFDLELDEARAFTLGLEAIELTMRELMPRLGRPVAVQRELAYALAPGLNWTIQGFLDLETLRADDDRADIVPAIVDYKVKNTLHSQAKADHDSQAGLYLAGRWLTGQPAEHFCFAQIGKPGKRRKTMNTSFVVTRRTPAQLRTTLVRIAQAASQITALYDRYGPDEPWGFADPSGWKCSARYCGHYTRCPGGGGI</sequence>
<dbReference type="Pfam" id="PF12705">
    <property type="entry name" value="PDDEXK_1"/>
    <property type="match status" value="1"/>
</dbReference>
<dbReference type="AlphaFoldDB" id="A0A660L9A5"/>
<dbReference type="Gene3D" id="3.90.320.10">
    <property type="match status" value="1"/>
</dbReference>
<accession>A0A660L9A5</accession>
<protein>
    <submittedName>
        <fullName evidence="5">PD-(D/E)XK nuclease superfamily protein</fullName>
    </submittedName>
</protein>
<dbReference type="RefSeq" id="WP_121247952.1">
    <property type="nucleotide sequence ID" value="NZ_RBIL01000001.1"/>
</dbReference>
<dbReference type="OrthoDB" id="9791397at2"/>
<dbReference type="Proteomes" id="UP000278962">
    <property type="component" value="Unassembled WGS sequence"/>
</dbReference>
<feature type="domain" description="PD-(D/E)XK endonuclease-like" evidence="4">
    <location>
        <begin position="40"/>
        <end position="312"/>
    </location>
</feature>
<name>A0A660L9A5_9ACTN</name>
<keyword evidence="6" id="KW-1185">Reference proteome</keyword>
<keyword evidence="2" id="KW-0547">Nucleotide-binding</keyword>
<organism evidence="5 6">
    <name type="scientific">Solirubrobacter pauli</name>
    <dbReference type="NCBI Taxonomy" id="166793"/>
    <lineage>
        <taxon>Bacteria</taxon>
        <taxon>Bacillati</taxon>
        <taxon>Actinomycetota</taxon>
        <taxon>Thermoleophilia</taxon>
        <taxon>Solirubrobacterales</taxon>
        <taxon>Solirubrobacteraceae</taxon>
        <taxon>Solirubrobacter</taxon>
    </lineage>
</organism>
<evidence type="ECO:0000256" key="2">
    <source>
        <dbReference type="ARBA" id="ARBA00022806"/>
    </source>
</evidence>
<dbReference type="InterPro" id="IPR011604">
    <property type="entry name" value="PDDEXK-like_dom_sf"/>
</dbReference>
<evidence type="ECO:0000313" key="6">
    <source>
        <dbReference type="Proteomes" id="UP000278962"/>
    </source>
</evidence>
<gene>
    <name evidence="5" type="ORF">C8N24_0660</name>
</gene>
<evidence type="ECO:0000256" key="3">
    <source>
        <dbReference type="ARBA" id="ARBA00023204"/>
    </source>
</evidence>
<keyword evidence="1" id="KW-0227">DNA damage</keyword>
<reference evidence="5 6" key="1">
    <citation type="submission" date="2018-10" db="EMBL/GenBank/DDBJ databases">
        <title>Genomic Encyclopedia of Archaeal and Bacterial Type Strains, Phase II (KMG-II): from individual species to whole genera.</title>
        <authorList>
            <person name="Goeker M."/>
        </authorList>
    </citation>
    <scope>NUCLEOTIDE SEQUENCE [LARGE SCALE GENOMIC DNA]</scope>
    <source>
        <strain evidence="5 6">DSM 14954</strain>
    </source>
</reference>
<dbReference type="InterPro" id="IPR038726">
    <property type="entry name" value="PDDEXK_AddAB-type"/>
</dbReference>
<keyword evidence="2" id="KW-0067">ATP-binding</keyword>
<dbReference type="GO" id="GO:0004386">
    <property type="term" value="F:helicase activity"/>
    <property type="evidence" value="ECO:0007669"/>
    <property type="project" value="UniProtKB-KW"/>
</dbReference>